<keyword evidence="2" id="KW-1185">Reference proteome</keyword>
<accession>A0A6M8HLP8</accession>
<evidence type="ECO:0000313" key="2">
    <source>
        <dbReference type="Proteomes" id="UP000500767"/>
    </source>
</evidence>
<sequence length="53" mass="5974">MNPFRRAGPTYDEVCPVLVKIERRLMLRSALSLGALSILTECNLDDGEPWIGR</sequence>
<dbReference type="RefSeq" id="WP_171837761.1">
    <property type="nucleotide sequence ID" value="NZ_CP053708.1"/>
</dbReference>
<evidence type="ECO:0000313" key="1">
    <source>
        <dbReference type="EMBL" id="QKE89260.1"/>
    </source>
</evidence>
<dbReference type="KEGG" id="lck:HN018_03715"/>
<reference evidence="1 2" key="1">
    <citation type="journal article" date="2014" name="World J. Microbiol. Biotechnol.">
        <title>Biodiversity and physiological characteristics of Antarctic and Arctic lichens-associated bacteria.</title>
        <authorList>
            <person name="Lee Y.M."/>
            <person name="Kim E.H."/>
            <person name="Lee H.K."/>
            <person name="Hong S.G."/>
        </authorList>
    </citation>
    <scope>NUCLEOTIDE SEQUENCE [LARGE SCALE GENOMIC DNA]</scope>
    <source>
        <strain evidence="1 2">PAMC 26569</strain>
    </source>
</reference>
<name>A0A6M8HLP8_9PROT</name>
<proteinExistence type="predicted"/>
<protein>
    <submittedName>
        <fullName evidence="1">Uncharacterized protein</fullName>
    </submittedName>
</protein>
<dbReference type="AlphaFoldDB" id="A0A6M8HLP8"/>
<dbReference type="Proteomes" id="UP000500767">
    <property type="component" value="Chromosome"/>
</dbReference>
<gene>
    <name evidence="1" type="ORF">HN018_03715</name>
</gene>
<dbReference type="EMBL" id="CP053708">
    <property type="protein sequence ID" value="QKE89260.1"/>
    <property type="molecule type" value="Genomic_DNA"/>
</dbReference>
<organism evidence="1 2">
    <name type="scientific">Lichenicola cladoniae</name>
    <dbReference type="NCBI Taxonomy" id="1484109"/>
    <lineage>
        <taxon>Bacteria</taxon>
        <taxon>Pseudomonadati</taxon>
        <taxon>Pseudomonadota</taxon>
        <taxon>Alphaproteobacteria</taxon>
        <taxon>Acetobacterales</taxon>
        <taxon>Acetobacteraceae</taxon>
        <taxon>Lichenicola</taxon>
    </lineage>
</organism>